<keyword evidence="7" id="KW-0472">Membrane</keyword>
<evidence type="ECO:0000256" key="4">
    <source>
        <dbReference type="ARBA" id="ARBA00022786"/>
    </source>
</evidence>
<dbReference type="Pfam" id="PF03987">
    <property type="entry name" value="Autophagy_act_C"/>
    <property type="match status" value="1"/>
</dbReference>
<evidence type="ECO:0000256" key="7">
    <source>
        <dbReference type="SAM" id="Phobius"/>
    </source>
</evidence>
<dbReference type="OrthoDB" id="4089664at2759"/>
<evidence type="ECO:0000256" key="3">
    <source>
        <dbReference type="ARBA" id="ARBA00022679"/>
    </source>
</evidence>
<feature type="transmembrane region" description="Helical" evidence="7">
    <location>
        <begin position="221"/>
        <end position="242"/>
    </location>
</feature>
<keyword evidence="9" id="KW-1185">Reference proteome</keyword>
<keyword evidence="5" id="KW-0072">Autophagy</keyword>
<keyword evidence="7" id="KW-0812">Transmembrane</keyword>
<dbReference type="Gene3D" id="3.30.1460.50">
    <property type="match status" value="1"/>
</dbReference>
<dbReference type="PANTHER" id="PTHR14957:SF1">
    <property type="entry name" value="UBIQUITIN-LIKE-CONJUGATING ENZYME ATG10"/>
    <property type="match status" value="1"/>
</dbReference>
<sequence length="263" mass="30092">MIQERDGRISLSVFQVALRNLYDLLVRFSESTIQWQMEDYPNYEYSELVGCRYESNRCTSALASTECESPVNYKIEYRVSYSVAYEVPILMVRVQTFSGCILSIDGLWDQLVQSNFGSVADDGTVLQAGFSQIEHPYLGIPYYQFHPCRTAALMQQAFSMAYCSSEISGVKYLTLWLSLIATPLGLVLPKELALNELERNSGSLTSVHGDHVRYPSELTFLWRYNDMNTVISLLLFICFLILSRNKFGFLMLNTVTWKEGYVL</sequence>
<reference evidence="10" key="1">
    <citation type="submission" date="2016-06" db="UniProtKB">
        <authorList>
            <consortium name="WormBaseParasite"/>
        </authorList>
    </citation>
    <scope>IDENTIFICATION</scope>
</reference>
<reference evidence="8 9" key="2">
    <citation type="submission" date="2018-11" db="EMBL/GenBank/DDBJ databases">
        <authorList>
            <consortium name="Pathogen Informatics"/>
        </authorList>
    </citation>
    <scope>NUCLEOTIDE SEQUENCE [LARGE SCALE GENOMIC DNA]</scope>
    <source>
        <strain evidence="8 9">Egypt</strain>
    </source>
</reference>
<keyword evidence="4" id="KW-0833">Ubl conjugation pathway</keyword>
<accession>A0A183B1N2</accession>
<dbReference type="PANTHER" id="PTHR14957">
    <property type="entry name" value="UBIQUITIN-LIKE-CONJUGATING ENZYME ATG10"/>
    <property type="match status" value="1"/>
</dbReference>
<organism evidence="10">
    <name type="scientific">Echinostoma caproni</name>
    <dbReference type="NCBI Taxonomy" id="27848"/>
    <lineage>
        <taxon>Eukaryota</taxon>
        <taxon>Metazoa</taxon>
        <taxon>Spiralia</taxon>
        <taxon>Lophotrochozoa</taxon>
        <taxon>Platyhelminthes</taxon>
        <taxon>Trematoda</taxon>
        <taxon>Digenea</taxon>
        <taxon>Plagiorchiida</taxon>
        <taxon>Echinostomata</taxon>
        <taxon>Echinostomatoidea</taxon>
        <taxon>Echinostomatidae</taxon>
        <taxon>Echinostoma</taxon>
    </lineage>
</organism>
<evidence type="ECO:0000256" key="2">
    <source>
        <dbReference type="ARBA" id="ARBA00021099"/>
    </source>
</evidence>
<gene>
    <name evidence="8" type="ORF">ECPE_LOCUS13117</name>
</gene>
<comment type="similarity">
    <text evidence="1">Belongs to the ATG10 family.</text>
</comment>
<proteinExistence type="inferred from homology"/>
<protein>
    <recommendedName>
        <fullName evidence="2">Ubiquitin-like-conjugating enzyme ATG10</fullName>
    </recommendedName>
    <alternativeName>
        <fullName evidence="6">Autophagy-related protein 10</fullName>
    </alternativeName>
</protein>
<dbReference type="WBParaSite" id="ECPE_0001315601-mRNA-1">
    <property type="protein sequence ID" value="ECPE_0001315601-mRNA-1"/>
    <property type="gene ID" value="ECPE_0001315601"/>
</dbReference>
<evidence type="ECO:0000256" key="5">
    <source>
        <dbReference type="ARBA" id="ARBA00023006"/>
    </source>
</evidence>
<dbReference type="GO" id="GO:0061651">
    <property type="term" value="F:Atg12 conjugating enzyme activity"/>
    <property type="evidence" value="ECO:0007669"/>
    <property type="project" value="TreeGrafter"/>
</dbReference>
<name>A0A183B1N2_9TREM</name>
<dbReference type="Proteomes" id="UP000272942">
    <property type="component" value="Unassembled WGS sequence"/>
</dbReference>
<dbReference type="AlphaFoldDB" id="A0A183B1N2"/>
<dbReference type="GO" id="GO:0000422">
    <property type="term" value="P:autophagy of mitochondrion"/>
    <property type="evidence" value="ECO:0007669"/>
    <property type="project" value="TreeGrafter"/>
</dbReference>
<evidence type="ECO:0000256" key="1">
    <source>
        <dbReference type="ARBA" id="ARBA00005696"/>
    </source>
</evidence>
<evidence type="ECO:0000313" key="9">
    <source>
        <dbReference type="Proteomes" id="UP000272942"/>
    </source>
</evidence>
<dbReference type="GO" id="GO:0000045">
    <property type="term" value="P:autophagosome assembly"/>
    <property type="evidence" value="ECO:0007669"/>
    <property type="project" value="TreeGrafter"/>
</dbReference>
<dbReference type="EMBL" id="UZAN01054352">
    <property type="protein sequence ID" value="VDP90389.1"/>
    <property type="molecule type" value="Genomic_DNA"/>
</dbReference>
<dbReference type="GO" id="GO:0005829">
    <property type="term" value="C:cytosol"/>
    <property type="evidence" value="ECO:0007669"/>
    <property type="project" value="TreeGrafter"/>
</dbReference>
<evidence type="ECO:0000256" key="6">
    <source>
        <dbReference type="ARBA" id="ARBA00029833"/>
    </source>
</evidence>
<evidence type="ECO:0000313" key="10">
    <source>
        <dbReference type="WBParaSite" id="ECPE_0001315601-mRNA-1"/>
    </source>
</evidence>
<evidence type="ECO:0000313" key="8">
    <source>
        <dbReference type="EMBL" id="VDP90389.1"/>
    </source>
</evidence>
<keyword evidence="3" id="KW-0808">Transferase</keyword>
<dbReference type="InterPro" id="IPR007135">
    <property type="entry name" value="Atg3/Atg10"/>
</dbReference>
<keyword evidence="7" id="KW-1133">Transmembrane helix</keyword>
<dbReference type="GO" id="GO:0032446">
    <property type="term" value="P:protein modification by small protein conjugation"/>
    <property type="evidence" value="ECO:0007669"/>
    <property type="project" value="TreeGrafter"/>
</dbReference>